<feature type="domain" description="Exonuclease" evidence="1">
    <location>
        <begin position="2"/>
        <end position="45"/>
    </location>
</feature>
<dbReference type="SUPFAM" id="SSF53098">
    <property type="entry name" value="Ribonuclease H-like"/>
    <property type="match status" value="1"/>
</dbReference>
<dbReference type="GO" id="GO:0004527">
    <property type="term" value="F:exonuclease activity"/>
    <property type="evidence" value="ECO:0007669"/>
    <property type="project" value="UniProtKB-ARBA"/>
</dbReference>
<protein>
    <submittedName>
        <fullName evidence="2">Bifunctional ATP-dependent DNA helicase/DNA polymerase III subunit epsilon</fullName>
    </submittedName>
</protein>
<proteinExistence type="predicted"/>
<dbReference type="Gene3D" id="3.30.420.10">
    <property type="entry name" value="Ribonuclease H-like superfamily/Ribonuclease H"/>
    <property type="match status" value="1"/>
</dbReference>
<reference evidence="2 3" key="1">
    <citation type="submission" date="2018-06" db="EMBL/GenBank/DDBJ databases">
        <authorList>
            <consortium name="Pathogen Informatics"/>
            <person name="Doyle S."/>
        </authorList>
    </citation>
    <scope>NUCLEOTIDE SEQUENCE [LARGE SCALE GENOMIC DNA]</scope>
    <source>
        <strain evidence="2 3">NCTC13645</strain>
    </source>
</reference>
<evidence type="ECO:0000313" key="3">
    <source>
        <dbReference type="Proteomes" id="UP000254621"/>
    </source>
</evidence>
<dbReference type="Pfam" id="PF00929">
    <property type="entry name" value="RNase_T"/>
    <property type="match status" value="1"/>
</dbReference>
<gene>
    <name evidence="2" type="ORF">NCTC13645_01175</name>
</gene>
<accession>A0A380P118</accession>
<keyword evidence="2" id="KW-0347">Helicase</keyword>
<dbReference type="GO" id="GO:0003676">
    <property type="term" value="F:nucleic acid binding"/>
    <property type="evidence" value="ECO:0007669"/>
    <property type="project" value="InterPro"/>
</dbReference>
<sequence>MINPGTNIPRHITQLTGITNGMVKHAPYFEEVAQTIHAMLQGTILWRTMLILICLF</sequence>
<dbReference type="InterPro" id="IPR036397">
    <property type="entry name" value="RNaseH_sf"/>
</dbReference>
<keyword evidence="2" id="KW-0547">Nucleotide-binding</keyword>
<dbReference type="InterPro" id="IPR013520">
    <property type="entry name" value="Ribonucl_H"/>
</dbReference>
<organism evidence="2 3">
    <name type="scientific">Weissella viridescens</name>
    <name type="common">Lactobacillus viridescens</name>
    <dbReference type="NCBI Taxonomy" id="1629"/>
    <lineage>
        <taxon>Bacteria</taxon>
        <taxon>Bacillati</taxon>
        <taxon>Bacillota</taxon>
        <taxon>Bacilli</taxon>
        <taxon>Lactobacillales</taxon>
        <taxon>Lactobacillaceae</taxon>
        <taxon>Weissella</taxon>
    </lineage>
</organism>
<keyword evidence="2" id="KW-0067">ATP-binding</keyword>
<evidence type="ECO:0000259" key="1">
    <source>
        <dbReference type="Pfam" id="PF00929"/>
    </source>
</evidence>
<name>A0A380P118_WEIVI</name>
<dbReference type="EMBL" id="UHIV01000004">
    <property type="protein sequence ID" value="SUP58926.1"/>
    <property type="molecule type" value="Genomic_DNA"/>
</dbReference>
<keyword evidence="2" id="KW-0378">Hydrolase</keyword>
<evidence type="ECO:0000313" key="2">
    <source>
        <dbReference type="EMBL" id="SUP58926.1"/>
    </source>
</evidence>
<dbReference type="InterPro" id="IPR012337">
    <property type="entry name" value="RNaseH-like_sf"/>
</dbReference>
<dbReference type="Proteomes" id="UP000254621">
    <property type="component" value="Unassembled WGS sequence"/>
</dbReference>
<dbReference type="AlphaFoldDB" id="A0A380P118"/>
<dbReference type="GO" id="GO:0004386">
    <property type="term" value="F:helicase activity"/>
    <property type="evidence" value="ECO:0007669"/>
    <property type="project" value="UniProtKB-KW"/>
</dbReference>